<keyword evidence="1 3" id="KW-0732">Signal</keyword>
<sequence length="129" mass="13885">MAARLMSLFLMVLMVHGSLSIKCYQCTSFEGATQDENCANDGYDGNTKEDEKATGCFTGVRDSDGLVLRKITYSEHTEGDCVYNRGTGGLSWTGCFCTSDLCNSNLCKVCPCDPSMEPNTDTTEGSADA</sequence>
<feature type="chain" id="PRO_5043562061" description="Protein sleepless" evidence="3">
    <location>
        <begin position="21"/>
        <end position="129"/>
    </location>
</feature>
<accession>A0AAV2R648</accession>
<dbReference type="AlphaFoldDB" id="A0AAV2R648"/>
<organism evidence="4 5">
    <name type="scientific">Meganyctiphanes norvegica</name>
    <name type="common">Northern krill</name>
    <name type="synonym">Thysanopoda norvegica</name>
    <dbReference type="NCBI Taxonomy" id="48144"/>
    <lineage>
        <taxon>Eukaryota</taxon>
        <taxon>Metazoa</taxon>
        <taxon>Ecdysozoa</taxon>
        <taxon>Arthropoda</taxon>
        <taxon>Crustacea</taxon>
        <taxon>Multicrustacea</taxon>
        <taxon>Malacostraca</taxon>
        <taxon>Eumalacostraca</taxon>
        <taxon>Eucarida</taxon>
        <taxon>Euphausiacea</taxon>
        <taxon>Euphausiidae</taxon>
        <taxon>Meganyctiphanes</taxon>
    </lineage>
</organism>
<dbReference type="InterPro" id="IPR031424">
    <property type="entry name" value="QVR-like"/>
</dbReference>
<feature type="signal peptide" evidence="3">
    <location>
        <begin position="1"/>
        <end position="20"/>
    </location>
</feature>
<dbReference type="Proteomes" id="UP001497623">
    <property type="component" value="Unassembled WGS sequence"/>
</dbReference>
<name>A0AAV2R648_MEGNR</name>
<evidence type="ECO:0008006" key="6">
    <source>
        <dbReference type="Google" id="ProtNLM"/>
    </source>
</evidence>
<evidence type="ECO:0000313" key="4">
    <source>
        <dbReference type="EMBL" id="CAL4111580.1"/>
    </source>
</evidence>
<keyword evidence="5" id="KW-1185">Reference proteome</keyword>
<keyword evidence="2" id="KW-0325">Glycoprotein</keyword>
<protein>
    <recommendedName>
        <fullName evidence="6">Protein sleepless</fullName>
    </recommendedName>
</protein>
<proteinExistence type="predicted"/>
<evidence type="ECO:0000256" key="2">
    <source>
        <dbReference type="ARBA" id="ARBA00023180"/>
    </source>
</evidence>
<comment type="caution">
    <text evidence="4">The sequence shown here is derived from an EMBL/GenBank/DDBJ whole genome shotgun (WGS) entry which is preliminary data.</text>
</comment>
<reference evidence="4 5" key="1">
    <citation type="submission" date="2024-05" db="EMBL/GenBank/DDBJ databases">
        <authorList>
            <person name="Wallberg A."/>
        </authorList>
    </citation>
    <scope>NUCLEOTIDE SEQUENCE [LARGE SCALE GENOMIC DNA]</scope>
</reference>
<evidence type="ECO:0000256" key="3">
    <source>
        <dbReference type="SAM" id="SignalP"/>
    </source>
</evidence>
<dbReference type="Pfam" id="PF17064">
    <property type="entry name" value="QVR"/>
    <property type="match status" value="1"/>
</dbReference>
<evidence type="ECO:0000313" key="5">
    <source>
        <dbReference type="Proteomes" id="UP001497623"/>
    </source>
</evidence>
<evidence type="ECO:0000256" key="1">
    <source>
        <dbReference type="ARBA" id="ARBA00022729"/>
    </source>
</evidence>
<gene>
    <name evidence="4" type="ORF">MNOR_LOCUS19675</name>
</gene>
<dbReference type="GO" id="GO:0032222">
    <property type="term" value="P:regulation of synaptic transmission, cholinergic"/>
    <property type="evidence" value="ECO:0007669"/>
    <property type="project" value="InterPro"/>
</dbReference>
<dbReference type="EMBL" id="CAXKWB010014735">
    <property type="protein sequence ID" value="CAL4111580.1"/>
    <property type="molecule type" value="Genomic_DNA"/>
</dbReference>
<dbReference type="GO" id="GO:0030431">
    <property type="term" value="P:sleep"/>
    <property type="evidence" value="ECO:0007669"/>
    <property type="project" value="InterPro"/>
</dbReference>